<dbReference type="SUPFAM" id="SSF53850">
    <property type="entry name" value="Periplasmic binding protein-like II"/>
    <property type="match status" value="1"/>
</dbReference>
<evidence type="ECO:0000313" key="5">
    <source>
        <dbReference type="Proteomes" id="UP000006072"/>
    </source>
</evidence>
<proteinExistence type="inferred from homology"/>
<evidence type="ECO:0000313" key="4">
    <source>
        <dbReference type="EMBL" id="EJZ10075.1"/>
    </source>
</evidence>
<reference evidence="4 5" key="1">
    <citation type="journal article" date="2012" name="J. Bacteriol.">
        <title>Complete Genome Sequence of Mycobacterium vaccae Type Strain ATCC 25954.</title>
        <authorList>
            <person name="Ho Y.S."/>
            <person name="Adroub S.A."/>
            <person name="Abadi M."/>
            <person name="Al Alwan B."/>
            <person name="Alkhateeb R."/>
            <person name="Gao G."/>
            <person name="Ragab A."/>
            <person name="Ali S."/>
            <person name="van Soolingen D."/>
            <person name="Bitter W."/>
            <person name="Pain A."/>
            <person name="Abdallah A.M."/>
        </authorList>
    </citation>
    <scope>NUCLEOTIDE SEQUENCE [LARGE SCALE GENOMIC DNA]</scope>
    <source>
        <strain evidence="4 5">ATCC 25954</strain>
    </source>
</reference>
<evidence type="ECO:0000256" key="3">
    <source>
        <dbReference type="ARBA" id="ARBA00022729"/>
    </source>
</evidence>
<name>K0UYE6_MYCVA</name>
<dbReference type="PATRIC" id="fig|1194972.3.peg.2028"/>
<dbReference type="Gene3D" id="3.40.190.10">
    <property type="entry name" value="Periplasmic binding protein-like II"/>
    <property type="match status" value="2"/>
</dbReference>
<dbReference type="GO" id="GO:0042597">
    <property type="term" value="C:periplasmic space"/>
    <property type="evidence" value="ECO:0007669"/>
    <property type="project" value="UniProtKB-SubCell"/>
</dbReference>
<dbReference type="EMBL" id="ALQA01000017">
    <property type="protein sequence ID" value="EJZ10075.1"/>
    <property type="molecule type" value="Genomic_DNA"/>
</dbReference>
<comment type="similarity">
    <text evidence="2">Belongs to the bacterial solute-binding protein SsuA/TauA family.</text>
</comment>
<protein>
    <recommendedName>
        <fullName evidence="6">Nitrate ABC transporter substrate-binding protein</fullName>
    </recommendedName>
</protein>
<keyword evidence="3" id="KW-0732">Signal</keyword>
<organism evidence="4 5">
    <name type="scientific">Mycolicibacterium vaccae ATCC 25954</name>
    <dbReference type="NCBI Taxonomy" id="1194972"/>
    <lineage>
        <taxon>Bacteria</taxon>
        <taxon>Bacillati</taxon>
        <taxon>Actinomycetota</taxon>
        <taxon>Actinomycetes</taxon>
        <taxon>Mycobacteriales</taxon>
        <taxon>Mycobacteriaceae</taxon>
        <taxon>Mycolicibacterium</taxon>
    </lineage>
</organism>
<sequence>MNGLGRRLAAALIAATTAITMSGCVSRPDSGAAGGGENGTIRFTFAPDPVWDYITDQGILAEMEEESGYKIEASSTWDEFGVFAGGHADIVSSASYEVPVIEEETGRDTVIIGKYNLDRSVIITAADNPAQTLADLKGEDVSVYTAVSATLLWGAFAKKMHNVDFRTGGGDYNLIVSDPQQQADLVEKGEVAACLCLPEFAAPGLRSGALKVIYDGKASSDMYADLVVEGHEGPMINVFLAGNEWAQENPDQVEFFLDVWQRGLQEWEANKATIIETYPQHFAVEAPEDIAFVQNYIDDHDWFVRDVRFDQTWADNEAKVFPLLKETGFMAEDQAQPKFRPSEQGGQS</sequence>
<evidence type="ECO:0008006" key="6">
    <source>
        <dbReference type="Google" id="ProtNLM"/>
    </source>
</evidence>
<dbReference type="eggNOG" id="ENOG5030IHF">
    <property type="taxonomic scope" value="Bacteria"/>
</dbReference>
<comment type="subcellular location">
    <subcellularLocation>
        <location evidence="1">Periplasm</location>
    </subcellularLocation>
</comment>
<gene>
    <name evidence="4" type="ORF">MVAC_10117</name>
</gene>
<dbReference type="PROSITE" id="PS51257">
    <property type="entry name" value="PROKAR_LIPOPROTEIN"/>
    <property type="match status" value="1"/>
</dbReference>
<evidence type="ECO:0000256" key="1">
    <source>
        <dbReference type="ARBA" id="ARBA00004418"/>
    </source>
</evidence>
<dbReference type="AlphaFoldDB" id="K0UYE6"/>
<keyword evidence="5" id="KW-1185">Reference proteome</keyword>
<dbReference type="PANTHER" id="PTHR30024:SF47">
    <property type="entry name" value="TAURINE-BINDING PERIPLASMIC PROTEIN"/>
    <property type="match status" value="1"/>
</dbReference>
<comment type="caution">
    <text evidence="4">The sequence shown here is derived from an EMBL/GenBank/DDBJ whole genome shotgun (WGS) entry which is preliminary data.</text>
</comment>
<dbReference type="PANTHER" id="PTHR30024">
    <property type="entry name" value="ALIPHATIC SULFONATES-BINDING PROTEIN-RELATED"/>
    <property type="match status" value="1"/>
</dbReference>
<dbReference type="Proteomes" id="UP000006072">
    <property type="component" value="Unassembled WGS sequence"/>
</dbReference>
<evidence type="ECO:0000256" key="2">
    <source>
        <dbReference type="ARBA" id="ARBA00010742"/>
    </source>
</evidence>
<dbReference type="HOGENOM" id="CLU_794158_0_0_11"/>
<accession>K0UYE6</accession>
<dbReference type="RefSeq" id="WP_003932406.1">
    <property type="nucleotide sequence ID" value="NZ_JH814696.1"/>
</dbReference>